<reference evidence="1 2" key="1">
    <citation type="journal article" date="2022" name="bioRxiv">
        <title>Genomics of Preaxostyla Flagellates Illuminates Evolutionary Transitions and the Path Towards Mitochondrial Loss.</title>
        <authorList>
            <person name="Novak L.V.F."/>
            <person name="Treitli S.C."/>
            <person name="Pyrih J."/>
            <person name="Halakuc P."/>
            <person name="Pipaliya S.V."/>
            <person name="Vacek V."/>
            <person name="Brzon O."/>
            <person name="Soukal P."/>
            <person name="Eme L."/>
            <person name="Dacks J.B."/>
            <person name="Karnkowska A."/>
            <person name="Elias M."/>
            <person name="Hampl V."/>
        </authorList>
    </citation>
    <scope>NUCLEOTIDE SEQUENCE [LARGE SCALE GENOMIC DNA]</scope>
    <source>
        <strain evidence="1">NAU3</strain>
        <tissue evidence="1">Gut</tissue>
    </source>
</reference>
<evidence type="ECO:0000313" key="2">
    <source>
        <dbReference type="Proteomes" id="UP001281761"/>
    </source>
</evidence>
<organism evidence="1 2">
    <name type="scientific">Blattamonas nauphoetae</name>
    <dbReference type="NCBI Taxonomy" id="2049346"/>
    <lineage>
        <taxon>Eukaryota</taxon>
        <taxon>Metamonada</taxon>
        <taxon>Preaxostyla</taxon>
        <taxon>Oxymonadida</taxon>
        <taxon>Blattamonas</taxon>
    </lineage>
</organism>
<accession>A0ABQ9X465</accession>
<gene>
    <name evidence="1" type="ORF">BLNAU_18479</name>
</gene>
<dbReference type="Proteomes" id="UP001281761">
    <property type="component" value="Unassembled WGS sequence"/>
</dbReference>
<keyword evidence="2" id="KW-1185">Reference proteome</keyword>
<dbReference type="EMBL" id="JARBJD010000224">
    <property type="protein sequence ID" value="KAK2946566.1"/>
    <property type="molecule type" value="Genomic_DNA"/>
</dbReference>
<protein>
    <submittedName>
        <fullName evidence="1">Uncharacterized protein</fullName>
    </submittedName>
</protein>
<sequence>MMTHFLEKDSLLVSPLLPLPLPHRSEILPDCLLQRWRTIEPSTPIPPSLPIDSSRYQISNKSRFKQCSSSSDASITKSDTSTRLFVSVRVSKSAVPKITPPIVSPNTCFDISTEIGSVSQKSHILSNWVALNEMLPAS</sequence>
<comment type="caution">
    <text evidence="1">The sequence shown here is derived from an EMBL/GenBank/DDBJ whole genome shotgun (WGS) entry which is preliminary data.</text>
</comment>
<name>A0ABQ9X465_9EUKA</name>
<evidence type="ECO:0000313" key="1">
    <source>
        <dbReference type="EMBL" id="KAK2946566.1"/>
    </source>
</evidence>
<proteinExistence type="predicted"/>